<dbReference type="Gene3D" id="3.30.300.30">
    <property type="match status" value="1"/>
</dbReference>
<comment type="similarity">
    <text evidence="1">Belongs to the ATP-dependent AMP-binding enzyme family.</text>
</comment>
<dbReference type="PANTHER" id="PTHR43201">
    <property type="entry name" value="ACYL-COA SYNTHETASE"/>
    <property type="match status" value="1"/>
</dbReference>
<dbReference type="AlphaFoldDB" id="A0A5C4MFL8"/>
<gene>
    <name evidence="5" type="ORF">FHE65_27265</name>
</gene>
<dbReference type="Gene3D" id="3.40.50.12780">
    <property type="entry name" value="N-terminal domain of ligase-like"/>
    <property type="match status" value="1"/>
</dbReference>
<dbReference type="InterPro" id="IPR025110">
    <property type="entry name" value="AMP-bd_C"/>
</dbReference>
<dbReference type="InterPro" id="IPR000873">
    <property type="entry name" value="AMP-dep_synth/lig_dom"/>
</dbReference>
<accession>A0A5C4MFL8</accession>
<dbReference type="OrthoDB" id="9803968at2"/>
<dbReference type="Pfam" id="PF13193">
    <property type="entry name" value="AMP-binding_C"/>
    <property type="match status" value="1"/>
</dbReference>
<dbReference type="InterPro" id="IPR020845">
    <property type="entry name" value="AMP-binding_CS"/>
</dbReference>
<dbReference type="SUPFAM" id="SSF56801">
    <property type="entry name" value="Acetyl-CoA synthetase-like"/>
    <property type="match status" value="1"/>
</dbReference>
<dbReference type="GO" id="GO:0031956">
    <property type="term" value="F:medium-chain fatty acid-CoA ligase activity"/>
    <property type="evidence" value="ECO:0007669"/>
    <property type="project" value="TreeGrafter"/>
</dbReference>
<dbReference type="Proteomes" id="UP000306740">
    <property type="component" value="Unassembled WGS sequence"/>
</dbReference>
<comment type="caution">
    <text evidence="5">The sequence shown here is derived from an EMBL/GenBank/DDBJ whole genome shotgun (WGS) entry which is preliminary data.</text>
</comment>
<dbReference type="RefSeq" id="WP_139087880.1">
    <property type="nucleotide sequence ID" value="NZ_VDFR01000148.1"/>
</dbReference>
<sequence>MTNVLRGPGSSRADVAVRSVTTLAKAGIVRPYGPRALTRLGLALTRWGTGLAGGYASLAARDPHGTAVHDERGSLTFDALHRQANALARGLAALGVGEGDAVAMMVRNHRGFIVTAVAVGRLGADVLYLNTAFSGPQTTELLAREKPVVVVHDEEFSDVVAGAPGDVHRVLAWTDGPAAQPTLETLVAAHDDAELDPPAHEGRSVILTSGTTGTPKGASRGSGSLSAGAALLSRIPLRARMTVHIAAPLFHTWGWGHLNLAMLLGSTLVLRRRFEPRDFLRTLAEQRCDAAVVIPVMLQRALSLPQAELDTYDLSAVRVVAASGSALPGDLANAWMDQFGDTLYNTYGSTECAWVTIASPEEMRAHPGTAGAPPIGTVVALYDDEGQPASGNGGRIFVQNGLPFEGYTNGSSKEIVEGRMATGDVGTIRDGLLFVQGRDDDMIVSGGENVYPQEVENTLARHPAVLEAAAVGVEDADFGHRLVAWVALRAEAHATEDELKAHVREHLARYKVPREVRFVDELPRNATGKVLKRDLIPTDESE</sequence>
<proteinExistence type="inferred from homology"/>
<dbReference type="Pfam" id="PF00501">
    <property type="entry name" value="AMP-binding"/>
    <property type="match status" value="1"/>
</dbReference>
<reference evidence="5 6" key="1">
    <citation type="submission" date="2019-05" db="EMBL/GenBank/DDBJ databases">
        <title>Mumia sp. nov., isolated from the intestinal contents of plateau pika (Ochotona curzoniae) in the Qinghai-Tibet plateau of China.</title>
        <authorList>
            <person name="Tian Z."/>
        </authorList>
    </citation>
    <scope>NUCLEOTIDE SEQUENCE [LARGE SCALE GENOMIC DNA]</scope>
    <source>
        <strain evidence="6">527</strain>
    </source>
</reference>
<dbReference type="InterPro" id="IPR042099">
    <property type="entry name" value="ANL_N_sf"/>
</dbReference>
<dbReference type="PANTHER" id="PTHR43201:SF5">
    <property type="entry name" value="MEDIUM-CHAIN ACYL-COA LIGASE ACSF2, MITOCHONDRIAL"/>
    <property type="match status" value="1"/>
</dbReference>
<dbReference type="CDD" id="cd04433">
    <property type="entry name" value="AFD_class_I"/>
    <property type="match status" value="1"/>
</dbReference>
<dbReference type="GO" id="GO:0006631">
    <property type="term" value="P:fatty acid metabolic process"/>
    <property type="evidence" value="ECO:0007669"/>
    <property type="project" value="TreeGrafter"/>
</dbReference>
<dbReference type="InterPro" id="IPR045851">
    <property type="entry name" value="AMP-bd_C_sf"/>
</dbReference>
<evidence type="ECO:0000256" key="2">
    <source>
        <dbReference type="ARBA" id="ARBA00022598"/>
    </source>
</evidence>
<keyword evidence="2" id="KW-0436">Ligase</keyword>
<evidence type="ECO:0000259" key="3">
    <source>
        <dbReference type="Pfam" id="PF00501"/>
    </source>
</evidence>
<feature type="domain" description="AMP-dependent synthetase/ligase" evidence="3">
    <location>
        <begin position="59"/>
        <end position="407"/>
    </location>
</feature>
<organism evidence="5 6">
    <name type="scientific">Mumia zhuanghuii</name>
    <dbReference type="NCBI Taxonomy" id="2585211"/>
    <lineage>
        <taxon>Bacteria</taxon>
        <taxon>Bacillati</taxon>
        <taxon>Actinomycetota</taxon>
        <taxon>Actinomycetes</taxon>
        <taxon>Propionibacteriales</taxon>
        <taxon>Nocardioidaceae</taxon>
        <taxon>Mumia</taxon>
    </lineage>
</organism>
<protein>
    <submittedName>
        <fullName evidence="5">AMP-binding protein</fullName>
    </submittedName>
</protein>
<evidence type="ECO:0000259" key="4">
    <source>
        <dbReference type="Pfam" id="PF13193"/>
    </source>
</evidence>
<name>A0A5C4MFL8_9ACTN</name>
<dbReference type="PROSITE" id="PS00455">
    <property type="entry name" value="AMP_BINDING"/>
    <property type="match status" value="1"/>
</dbReference>
<dbReference type="EMBL" id="VDFR01000148">
    <property type="protein sequence ID" value="TNC35086.1"/>
    <property type="molecule type" value="Genomic_DNA"/>
</dbReference>
<dbReference type="FunFam" id="3.30.300.30:FF:000008">
    <property type="entry name" value="2,3-dihydroxybenzoate-AMP ligase"/>
    <property type="match status" value="1"/>
</dbReference>
<feature type="domain" description="AMP-binding enzyme C-terminal" evidence="4">
    <location>
        <begin position="454"/>
        <end position="529"/>
    </location>
</feature>
<evidence type="ECO:0000256" key="1">
    <source>
        <dbReference type="ARBA" id="ARBA00006432"/>
    </source>
</evidence>
<evidence type="ECO:0000313" key="6">
    <source>
        <dbReference type="Proteomes" id="UP000306740"/>
    </source>
</evidence>
<evidence type="ECO:0000313" key="5">
    <source>
        <dbReference type="EMBL" id="TNC35086.1"/>
    </source>
</evidence>